<dbReference type="Proteomes" id="UP000269148">
    <property type="component" value="Unassembled WGS sequence"/>
</dbReference>
<dbReference type="Proteomes" id="UP000025245">
    <property type="component" value="Chromosome"/>
</dbReference>
<evidence type="ECO:0000313" key="11">
    <source>
        <dbReference type="EMBL" id="RLU56895.1"/>
    </source>
</evidence>
<dbReference type="STRING" id="1346.BMF34_05260"/>
<dbReference type="GeneID" id="35765240"/>
<keyword evidence="6 11" id="KW-0418">Kinase</keyword>
<dbReference type="UniPathway" id="UPA00077">
    <property type="reaction ID" value="UER00155"/>
</dbReference>
<sequence>MSNVYLSLGSNQGDSFTILNKAISALGNIKETKLLTISSFYKTPAWGKTDQSDFLNLAAYLETELDAQSFLQACQKIERDLGRVRHEKWGPRTIDIDILLFDHLTIHSDNLIIPHPYMTQRAFVLVPLLEINPKLSLDGKGDYLKNYLDKLDQSDIILQSKNC</sequence>
<keyword evidence="5" id="KW-0547">Nucleotide-binding</keyword>
<evidence type="ECO:0000313" key="12">
    <source>
        <dbReference type="Proteomes" id="UP000025245"/>
    </source>
</evidence>
<dbReference type="EMBL" id="QLQD01000051">
    <property type="protein sequence ID" value="RLU56895.1"/>
    <property type="molecule type" value="Genomic_DNA"/>
</dbReference>
<dbReference type="PANTHER" id="PTHR43071">
    <property type="entry name" value="2-AMINO-4-HYDROXY-6-HYDROXYMETHYLDIHYDROPTERIDINE PYROPHOSPHOKINASE"/>
    <property type="match status" value="1"/>
</dbReference>
<evidence type="ECO:0000256" key="8">
    <source>
        <dbReference type="ARBA" id="ARBA00022909"/>
    </source>
</evidence>
<dbReference type="AlphaFoldDB" id="A0A3L8GIG3"/>
<dbReference type="SMR" id="A0A3L8GIG3"/>
<dbReference type="GO" id="GO:0046654">
    <property type="term" value="P:tetrahydrofolate biosynthetic process"/>
    <property type="evidence" value="ECO:0007669"/>
    <property type="project" value="UniProtKB-UniPathway"/>
</dbReference>
<evidence type="ECO:0000259" key="9">
    <source>
        <dbReference type="PROSITE" id="PS00794"/>
    </source>
</evidence>
<evidence type="ECO:0000256" key="6">
    <source>
        <dbReference type="ARBA" id="ARBA00022777"/>
    </source>
</evidence>
<organism evidence="11 13">
    <name type="scientific">Streptococcus iniae</name>
    <name type="common">Streptococcus shiloi</name>
    <dbReference type="NCBI Taxonomy" id="1346"/>
    <lineage>
        <taxon>Bacteria</taxon>
        <taxon>Bacillati</taxon>
        <taxon>Bacillota</taxon>
        <taxon>Bacilli</taxon>
        <taxon>Lactobacillales</taxon>
        <taxon>Streptococcaceae</taxon>
        <taxon>Streptococcus</taxon>
    </lineage>
</organism>
<name>A0A3L8GIG3_STRIN</name>
<dbReference type="GO" id="GO:0046656">
    <property type="term" value="P:folic acid biosynthetic process"/>
    <property type="evidence" value="ECO:0007669"/>
    <property type="project" value="UniProtKB-KW"/>
</dbReference>
<dbReference type="EMBL" id="CP007586">
    <property type="protein sequence ID" value="AHY15857.1"/>
    <property type="molecule type" value="Genomic_DNA"/>
</dbReference>
<keyword evidence="8" id="KW-0289">Folate biosynthesis</keyword>
<dbReference type="InterPro" id="IPR035907">
    <property type="entry name" value="Hppk_sf"/>
</dbReference>
<comment type="catalytic activity">
    <reaction evidence="1">
        <text>6-hydroxymethyl-7,8-dihydropterin + ATP = (7,8-dihydropterin-6-yl)methyl diphosphate + AMP + H(+)</text>
        <dbReference type="Rhea" id="RHEA:11412"/>
        <dbReference type="ChEBI" id="CHEBI:15378"/>
        <dbReference type="ChEBI" id="CHEBI:30616"/>
        <dbReference type="ChEBI" id="CHEBI:44841"/>
        <dbReference type="ChEBI" id="CHEBI:72950"/>
        <dbReference type="ChEBI" id="CHEBI:456215"/>
        <dbReference type="EC" id="2.7.6.3"/>
    </reaction>
</comment>
<protein>
    <recommendedName>
        <fullName evidence="3">2-amino-4-hydroxy-6-hydroxymethyldihydropteridine diphosphokinase</fullName>
        <ecNumber evidence="3">2.7.6.3</ecNumber>
    </recommendedName>
</protein>
<dbReference type="KEGG" id="sio:DW64_05175"/>
<dbReference type="Pfam" id="PF01288">
    <property type="entry name" value="HPPK"/>
    <property type="match status" value="1"/>
</dbReference>
<evidence type="ECO:0000256" key="5">
    <source>
        <dbReference type="ARBA" id="ARBA00022741"/>
    </source>
</evidence>
<gene>
    <name evidence="11" type="primary">folK</name>
    <name evidence="11" type="ORF">DIY07_05510</name>
    <name evidence="10" type="ORF">DQ08_05180</name>
</gene>
<dbReference type="Gene3D" id="3.30.70.560">
    <property type="entry name" value="7,8-Dihydro-6-hydroxymethylpterin-pyrophosphokinase HPPK"/>
    <property type="match status" value="1"/>
</dbReference>
<dbReference type="EC" id="2.7.6.3" evidence="3"/>
<evidence type="ECO:0000313" key="10">
    <source>
        <dbReference type="EMBL" id="AHY15857.1"/>
    </source>
</evidence>
<dbReference type="GO" id="GO:0005524">
    <property type="term" value="F:ATP binding"/>
    <property type="evidence" value="ECO:0007669"/>
    <property type="project" value="UniProtKB-KW"/>
</dbReference>
<evidence type="ECO:0000313" key="13">
    <source>
        <dbReference type="Proteomes" id="UP000269148"/>
    </source>
</evidence>
<dbReference type="CDD" id="cd00483">
    <property type="entry name" value="HPPK"/>
    <property type="match status" value="1"/>
</dbReference>
<evidence type="ECO:0000256" key="7">
    <source>
        <dbReference type="ARBA" id="ARBA00022840"/>
    </source>
</evidence>
<reference evidence="10 12" key="1">
    <citation type="journal article" date="2014" name="Genome Announc.">
        <title>Complete Genome Sequence of a Virulent Strain, Streptococcus iniae ISET0901, Isolated from Diseased Tilapia.</title>
        <authorList>
            <person name="Pridgeon J.W."/>
            <person name="Zhang D."/>
            <person name="Zhang L."/>
        </authorList>
    </citation>
    <scope>NUCLEOTIDE SEQUENCE [LARGE SCALE GENOMIC DNA]</scope>
    <source>
        <strain evidence="10 12">ISET0901</strain>
    </source>
</reference>
<dbReference type="SUPFAM" id="SSF55083">
    <property type="entry name" value="6-hydroxymethyl-7,8-dihydropterin pyrophosphokinase, HPPK"/>
    <property type="match status" value="1"/>
</dbReference>
<dbReference type="GO" id="GO:0016301">
    <property type="term" value="F:kinase activity"/>
    <property type="evidence" value="ECO:0007669"/>
    <property type="project" value="UniProtKB-KW"/>
</dbReference>
<keyword evidence="12" id="KW-1185">Reference proteome</keyword>
<evidence type="ECO:0000256" key="1">
    <source>
        <dbReference type="ARBA" id="ARBA00000198"/>
    </source>
</evidence>
<dbReference type="InterPro" id="IPR000550">
    <property type="entry name" value="Hppk"/>
</dbReference>
<dbReference type="PROSITE" id="PS00794">
    <property type="entry name" value="HPPK"/>
    <property type="match status" value="1"/>
</dbReference>
<reference evidence="11 13" key="2">
    <citation type="submission" date="2018-06" db="EMBL/GenBank/DDBJ databases">
        <title>Mutators as drivers of adaptation in pathogenic bacteria and a risk factor for host jumps and vaccine escape.</title>
        <authorList>
            <person name="Barnes A.C."/>
            <person name="Silayeva O."/>
        </authorList>
    </citation>
    <scope>NUCLEOTIDE SEQUENCE [LARGE SCALE GENOMIC DNA]</scope>
    <source>
        <strain evidence="11 13">QMA0445</strain>
    </source>
</reference>
<comment type="pathway">
    <text evidence="2">Cofactor biosynthesis; tetrahydrofolate biosynthesis; 2-amino-4-hydroxy-6-hydroxymethyl-7,8-dihydropteridine diphosphate from 7,8-dihydroneopterin triphosphate: step 4/4.</text>
</comment>
<dbReference type="GO" id="GO:0003848">
    <property type="term" value="F:2-amino-4-hydroxy-6-hydroxymethyldihydropteridine diphosphokinase activity"/>
    <property type="evidence" value="ECO:0007669"/>
    <property type="project" value="UniProtKB-EC"/>
</dbReference>
<dbReference type="NCBIfam" id="TIGR01498">
    <property type="entry name" value="folK"/>
    <property type="match status" value="1"/>
</dbReference>
<keyword evidence="7" id="KW-0067">ATP-binding</keyword>
<dbReference type="OrthoDB" id="9808041at2"/>
<evidence type="ECO:0000256" key="4">
    <source>
        <dbReference type="ARBA" id="ARBA00022679"/>
    </source>
</evidence>
<evidence type="ECO:0000256" key="3">
    <source>
        <dbReference type="ARBA" id="ARBA00013253"/>
    </source>
</evidence>
<feature type="domain" description="7,8-dihydro-6-hydroxymethylpterin-pyrophosphokinase" evidence="9">
    <location>
        <begin position="88"/>
        <end position="99"/>
    </location>
</feature>
<proteinExistence type="predicted"/>
<accession>A0A3L8GIG3</accession>
<evidence type="ECO:0000256" key="2">
    <source>
        <dbReference type="ARBA" id="ARBA00005051"/>
    </source>
</evidence>
<keyword evidence="4 11" id="KW-0808">Transferase</keyword>
<dbReference type="RefSeq" id="WP_003099778.1">
    <property type="nucleotide sequence ID" value="NZ_CP010783.1"/>
</dbReference>
<dbReference type="KEGG" id="siz:SI82_05365"/>
<dbReference type="PANTHER" id="PTHR43071:SF1">
    <property type="entry name" value="2-AMINO-4-HYDROXY-6-HYDROXYMETHYLDIHYDROPTERIDINE PYROPHOSPHOKINASE"/>
    <property type="match status" value="1"/>
</dbReference>
<dbReference type="KEGG" id="siq:DQ08_05180"/>